<sequence>MKRVNGLVGVFCALVLVGCASTPSWEGLSESDIAAWKSAGFTVESADLWRDYNFSAVEAQSWSQQGFDPEEAAEWSKESFSADEASRWKGAEFDLDTAIEERAKGLAPIESQ</sequence>
<protein>
    <submittedName>
        <fullName evidence="1">Uncharacterized protein</fullName>
    </submittedName>
</protein>
<dbReference type="PROSITE" id="PS51257">
    <property type="entry name" value="PROKAR_LIPOPROTEIN"/>
    <property type="match status" value="1"/>
</dbReference>
<accession>A0A3P3VMA6</accession>
<name>A0A3P3VMA6_9GAMM</name>
<evidence type="ECO:0000313" key="2">
    <source>
        <dbReference type="Proteomes" id="UP000280792"/>
    </source>
</evidence>
<gene>
    <name evidence="1" type="ORF">D0544_13155</name>
</gene>
<keyword evidence="2" id="KW-1185">Reference proteome</keyword>
<dbReference type="EMBL" id="QWEZ01000002">
    <property type="protein sequence ID" value="RRJ82796.1"/>
    <property type="molecule type" value="Genomic_DNA"/>
</dbReference>
<dbReference type="AlphaFoldDB" id="A0A3P3VMA6"/>
<dbReference type="Proteomes" id="UP000280792">
    <property type="component" value="Unassembled WGS sequence"/>
</dbReference>
<comment type="caution">
    <text evidence="1">The sequence shown here is derived from an EMBL/GenBank/DDBJ whole genome shotgun (WGS) entry which is preliminary data.</text>
</comment>
<reference evidence="1 2" key="2">
    <citation type="submission" date="2018-12" db="EMBL/GenBank/DDBJ databases">
        <title>Simiduia agarivorans gen. nov., sp. nov., a marine, agarolytic bacterium isolated from shallow coastal water from Keelung, Taiwan.</title>
        <authorList>
            <person name="Shieh W.Y."/>
        </authorList>
    </citation>
    <scope>NUCLEOTIDE SEQUENCE [LARGE SCALE GENOMIC DNA]</scope>
    <source>
        <strain evidence="1 2">GTF-13</strain>
    </source>
</reference>
<reference evidence="1 2" key="1">
    <citation type="submission" date="2018-08" db="EMBL/GenBank/DDBJ databases">
        <authorList>
            <person name="Khan S.A."/>
        </authorList>
    </citation>
    <scope>NUCLEOTIDE SEQUENCE [LARGE SCALE GENOMIC DNA]</scope>
    <source>
        <strain evidence="1 2">GTF-13</strain>
    </source>
</reference>
<organism evidence="1 2">
    <name type="scientific">Aestuariirhabdus litorea</name>
    <dbReference type="NCBI Taxonomy" id="2528527"/>
    <lineage>
        <taxon>Bacteria</taxon>
        <taxon>Pseudomonadati</taxon>
        <taxon>Pseudomonadota</taxon>
        <taxon>Gammaproteobacteria</taxon>
        <taxon>Oceanospirillales</taxon>
        <taxon>Aestuariirhabdaceae</taxon>
        <taxon>Aestuariirhabdus</taxon>
    </lineage>
</organism>
<dbReference type="RefSeq" id="WP_125016863.1">
    <property type="nucleotide sequence ID" value="NZ_QWEZ01000002.1"/>
</dbReference>
<proteinExistence type="predicted"/>
<evidence type="ECO:0000313" key="1">
    <source>
        <dbReference type="EMBL" id="RRJ82796.1"/>
    </source>
</evidence>